<evidence type="ECO:0000313" key="2">
    <source>
        <dbReference type="Proteomes" id="UP000076871"/>
    </source>
</evidence>
<gene>
    <name evidence="1" type="ORF">LAESUDRAFT_413362</name>
</gene>
<organism evidence="1 2">
    <name type="scientific">Laetiporus sulphureus 93-53</name>
    <dbReference type="NCBI Taxonomy" id="1314785"/>
    <lineage>
        <taxon>Eukaryota</taxon>
        <taxon>Fungi</taxon>
        <taxon>Dikarya</taxon>
        <taxon>Basidiomycota</taxon>
        <taxon>Agaricomycotina</taxon>
        <taxon>Agaricomycetes</taxon>
        <taxon>Polyporales</taxon>
        <taxon>Laetiporus</taxon>
    </lineage>
</organism>
<accession>A0A165C7J2</accession>
<dbReference type="Proteomes" id="UP000076871">
    <property type="component" value="Unassembled WGS sequence"/>
</dbReference>
<dbReference type="EMBL" id="KV427653">
    <property type="protein sequence ID" value="KZT02338.1"/>
    <property type="molecule type" value="Genomic_DNA"/>
</dbReference>
<proteinExistence type="predicted"/>
<dbReference type="InParanoid" id="A0A165C7J2"/>
<dbReference type="RefSeq" id="XP_040760078.1">
    <property type="nucleotide sequence ID" value="XM_040902351.1"/>
</dbReference>
<dbReference type="GeneID" id="63819382"/>
<dbReference type="AlphaFoldDB" id="A0A165C7J2"/>
<protein>
    <submittedName>
        <fullName evidence="1">Uncharacterized protein</fullName>
    </submittedName>
</protein>
<evidence type="ECO:0000313" key="1">
    <source>
        <dbReference type="EMBL" id="KZT02338.1"/>
    </source>
</evidence>
<name>A0A165C7J2_9APHY</name>
<sequence length="148" mass="16440">MTSVTSGPIELLEFHIELCLRTLLGQKIIPRSPLLHLSTAGSRLWRFSGFRINEYLLTNCTCEGVDNALYSLEFATVAMSQVVTLLRVYAVTDRDWRPTMTILLLAVAVLGLDIVKDFVNESTGEILLGSTAICYAFPQNSFASTYTK</sequence>
<keyword evidence="2" id="KW-1185">Reference proteome</keyword>
<reference evidence="1 2" key="1">
    <citation type="journal article" date="2016" name="Mol. Biol. Evol.">
        <title>Comparative Genomics of Early-Diverging Mushroom-Forming Fungi Provides Insights into the Origins of Lignocellulose Decay Capabilities.</title>
        <authorList>
            <person name="Nagy L.G."/>
            <person name="Riley R."/>
            <person name="Tritt A."/>
            <person name="Adam C."/>
            <person name="Daum C."/>
            <person name="Floudas D."/>
            <person name="Sun H."/>
            <person name="Yadav J.S."/>
            <person name="Pangilinan J."/>
            <person name="Larsson K.H."/>
            <person name="Matsuura K."/>
            <person name="Barry K."/>
            <person name="Labutti K."/>
            <person name="Kuo R."/>
            <person name="Ohm R.A."/>
            <person name="Bhattacharya S.S."/>
            <person name="Shirouzu T."/>
            <person name="Yoshinaga Y."/>
            <person name="Martin F.M."/>
            <person name="Grigoriev I.V."/>
            <person name="Hibbett D.S."/>
        </authorList>
    </citation>
    <scope>NUCLEOTIDE SEQUENCE [LARGE SCALE GENOMIC DNA]</scope>
    <source>
        <strain evidence="1 2">93-53</strain>
    </source>
</reference>